<dbReference type="InterPro" id="IPR015943">
    <property type="entry name" value="WD40/YVTN_repeat-like_dom_sf"/>
</dbReference>
<reference evidence="2 3" key="1">
    <citation type="journal article" date="2019" name="Int. J. Syst. Evol. Microbiol.">
        <title>The Global Catalogue of Microorganisms (GCM) 10K type strain sequencing project: providing services to taxonomists for standard genome sequencing and annotation.</title>
        <authorList>
            <consortium name="The Broad Institute Genomics Platform"/>
            <consortium name="The Broad Institute Genome Sequencing Center for Infectious Disease"/>
            <person name="Wu L."/>
            <person name="Ma J."/>
        </authorList>
    </citation>
    <scope>NUCLEOTIDE SEQUENCE [LARGE SCALE GENOMIC DNA]</scope>
    <source>
        <strain evidence="2 3">GX21</strain>
    </source>
</reference>
<feature type="domain" description="Pyrrolo-quinoline quinone repeat" evidence="1">
    <location>
        <begin position="227"/>
        <end position="342"/>
    </location>
</feature>
<proteinExistence type="predicted"/>
<accession>A0ABD5ZTR1</accession>
<dbReference type="Gene3D" id="2.40.10.480">
    <property type="match status" value="1"/>
</dbReference>
<gene>
    <name evidence="2" type="ORF">ACFQKE_00900</name>
</gene>
<dbReference type="Gene3D" id="2.130.10.10">
    <property type="entry name" value="YVTN repeat-like/Quinoprotein amine dehydrogenase"/>
    <property type="match status" value="1"/>
</dbReference>
<dbReference type="InterPro" id="IPR011047">
    <property type="entry name" value="Quinoprotein_ADH-like_sf"/>
</dbReference>
<comment type="caution">
    <text evidence="2">The sequence shown here is derived from an EMBL/GenBank/DDBJ whole genome shotgun (WGS) entry which is preliminary data.</text>
</comment>
<dbReference type="SMART" id="SM00564">
    <property type="entry name" value="PQQ"/>
    <property type="match status" value="4"/>
</dbReference>
<dbReference type="EMBL" id="JBHTAT010000001">
    <property type="protein sequence ID" value="MFC7253877.1"/>
    <property type="molecule type" value="Genomic_DNA"/>
</dbReference>
<evidence type="ECO:0000313" key="2">
    <source>
        <dbReference type="EMBL" id="MFC7253877.1"/>
    </source>
</evidence>
<dbReference type="SUPFAM" id="SSF50998">
    <property type="entry name" value="Quinoprotein alcohol dehydrogenase-like"/>
    <property type="match status" value="1"/>
</dbReference>
<evidence type="ECO:0000259" key="1">
    <source>
        <dbReference type="Pfam" id="PF13360"/>
    </source>
</evidence>
<protein>
    <submittedName>
        <fullName evidence="2">PQQ-binding-like beta-propeller repeat protein</fullName>
    </submittedName>
</protein>
<keyword evidence="3" id="KW-1185">Reference proteome</keyword>
<dbReference type="Gene3D" id="2.40.128.630">
    <property type="match status" value="1"/>
</dbReference>
<dbReference type="Proteomes" id="UP001596434">
    <property type="component" value="Unassembled WGS sequence"/>
</dbReference>
<dbReference type="PROSITE" id="PS51257">
    <property type="entry name" value="PROKAR_LIPOPROTEIN"/>
    <property type="match status" value="1"/>
</dbReference>
<sequence>MTVPTTRRALLLHTGGLATLTGCAALERGGTFPAGDWPQVAKNAANTAHAPEGRVPATLSEAWDRSLPGWPYTSPVVGDGRAFVASADTLLGVDAGTGEGALAASLPHEPGGTPAYDPDAGTVYVPTYDRTRAREGAFVHAFATPSARERWSLRVGDRAVYAVTVRDGTGYVRTGDAVVAFAAGEERWRYPGLDRLAYPEFNLPDDPTVTGTVAPAVTADAVYAPTNGGVVALDRDTGTRRWTADVAHAVAVSVDARRVYVQGYTELRAFAHDGTPRWTRDDVGGLSAPTLAAGAAYAKNGDTLHELDPVTGETRWSFDLRTTILSAPSPVLTDAVVVPSHRTVAVRRGAGLGPTLLGRGRVSTAFDPASFVAPAVGAGHLLLIDPFERRLVALAGTNGGM</sequence>
<dbReference type="RefSeq" id="WP_379701969.1">
    <property type="nucleotide sequence ID" value="NZ_JBHTAT010000001.1"/>
</dbReference>
<dbReference type="Pfam" id="PF13360">
    <property type="entry name" value="PQQ_2"/>
    <property type="match status" value="1"/>
</dbReference>
<name>A0ABD5ZTR1_9EURY</name>
<dbReference type="GeneID" id="96952165"/>
<dbReference type="InterPro" id="IPR018391">
    <property type="entry name" value="PQQ_b-propeller_rpt"/>
</dbReference>
<dbReference type="PANTHER" id="PTHR34512:SF30">
    <property type="entry name" value="OUTER MEMBRANE PROTEIN ASSEMBLY FACTOR BAMB"/>
    <property type="match status" value="1"/>
</dbReference>
<dbReference type="PANTHER" id="PTHR34512">
    <property type="entry name" value="CELL SURFACE PROTEIN"/>
    <property type="match status" value="1"/>
</dbReference>
<evidence type="ECO:0000313" key="3">
    <source>
        <dbReference type="Proteomes" id="UP001596434"/>
    </source>
</evidence>
<dbReference type="AlphaFoldDB" id="A0ABD5ZTR1"/>
<dbReference type="InterPro" id="IPR002372">
    <property type="entry name" value="PQQ_rpt_dom"/>
</dbReference>
<organism evidence="2 3">
    <name type="scientific">Haloplanus litoreus</name>
    <dbReference type="NCBI Taxonomy" id="767515"/>
    <lineage>
        <taxon>Archaea</taxon>
        <taxon>Methanobacteriati</taxon>
        <taxon>Methanobacteriota</taxon>
        <taxon>Stenosarchaea group</taxon>
        <taxon>Halobacteria</taxon>
        <taxon>Halobacteriales</taxon>
        <taxon>Haloferacaceae</taxon>
        <taxon>Haloplanus</taxon>
    </lineage>
</organism>